<dbReference type="VEuPathDB" id="FungiDB:LEMA_uP111640.1"/>
<dbReference type="AlphaFoldDB" id="E4ZY00"/>
<dbReference type="GeneID" id="13289781"/>
<evidence type="ECO:0000313" key="2">
    <source>
        <dbReference type="EMBL" id="CBX96245.1"/>
    </source>
</evidence>
<proteinExistence type="predicted"/>
<organism evidence="3">
    <name type="scientific">Leptosphaeria maculans (strain JN3 / isolate v23.1.3 / race Av1-4-5-6-7-8)</name>
    <name type="common">Blackleg fungus</name>
    <name type="synonym">Phoma lingam</name>
    <dbReference type="NCBI Taxonomy" id="985895"/>
    <lineage>
        <taxon>Eukaryota</taxon>
        <taxon>Fungi</taxon>
        <taxon>Dikarya</taxon>
        <taxon>Ascomycota</taxon>
        <taxon>Pezizomycotina</taxon>
        <taxon>Dothideomycetes</taxon>
        <taxon>Pleosporomycetidae</taxon>
        <taxon>Pleosporales</taxon>
        <taxon>Pleosporineae</taxon>
        <taxon>Leptosphaeriaceae</taxon>
        <taxon>Plenodomus</taxon>
        <taxon>Plenodomus lingam/Leptosphaeria maculans species complex</taxon>
    </lineage>
</organism>
<protein>
    <submittedName>
        <fullName evidence="2">Predicted protein</fullName>
    </submittedName>
</protein>
<dbReference type="EMBL" id="FP929128">
    <property type="protein sequence ID" value="CBX96245.1"/>
    <property type="molecule type" value="Genomic_DNA"/>
</dbReference>
<evidence type="ECO:0000313" key="3">
    <source>
        <dbReference type="Proteomes" id="UP000002668"/>
    </source>
</evidence>
<reference evidence="3" key="1">
    <citation type="journal article" date="2011" name="Nat. Commun.">
        <title>Effector diversification within compartments of the Leptosphaeria maculans genome affected by Repeat-Induced Point mutations.</title>
        <authorList>
            <person name="Rouxel T."/>
            <person name="Grandaubert J."/>
            <person name="Hane J.K."/>
            <person name="Hoede C."/>
            <person name="van de Wouw A.P."/>
            <person name="Couloux A."/>
            <person name="Dominguez V."/>
            <person name="Anthouard V."/>
            <person name="Bally P."/>
            <person name="Bourras S."/>
            <person name="Cozijnsen A.J."/>
            <person name="Ciuffetti L.M."/>
            <person name="Degrave A."/>
            <person name="Dilmaghani A."/>
            <person name="Duret L."/>
            <person name="Fudal I."/>
            <person name="Goodwin S.B."/>
            <person name="Gout L."/>
            <person name="Glaser N."/>
            <person name="Linglin J."/>
            <person name="Kema G.H.J."/>
            <person name="Lapalu N."/>
            <person name="Lawrence C.B."/>
            <person name="May K."/>
            <person name="Meyer M."/>
            <person name="Ollivier B."/>
            <person name="Poulain J."/>
            <person name="Schoch C.L."/>
            <person name="Simon A."/>
            <person name="Spatafora J.W."/>
            <person name="Stachowiak A."/>
            <person name="Turgeon B.G."/>
            <person name="Tyler B.M."/>
            <person name="Vincent D."/>
            <person name="Weissenbach J."/>
            <person name="Amselem J."/>
            <person name="Quesneville H."/>
            <person name="Oliver R.P."/>
            <person name="Wincker P."/>
            <person name="Balesdent M.-H."/>
            <person name="Howlett B.J."/>
        </authorList>
    </citation>
    <scope>NUCLEOTIDE SEQUENCE [LARGE SCALE GENOMIC DNA]</scope>
    <source>
        <strain evidence="3">JN3 / isolate v23.1.3 / race Av1-4-5-6-7-8</strain>
    </source>
</reference>
<dbReference type="Proteomes" id="UP000002668">
    <property type="component" value="Genome"/>
</dbReference>
<feature type="region of interest" description="Disordered" evidence="1">
    <location>
        <begin position="24"/>
        <end position="89"/>
    </location>
</feature>
<dbReference type="HOGENOM" id="CLU_2455145_0_0_1"/>
<evidence type="ECO:0000256" key="1">
    <source>
        <dbReference type="SAM" id="MobiDB-lite"/>
    </source>
</evidence>
<accession>E4ZY00</accession>
<name>E4ZY00_LEPMJ</name>
<feature type="compositionally biased region" description="Low complexity" evidence="1">
    <location>
        <begin position="24"/>
        <end position="35"/>
    </location>
</feature>
<gene>
    <name evidence="2" type="ORF">LEMA_uP111640.1</name>
</gene>
<sequence>MSDKKTATGSKKFGTGVQLAIISKAPASSAANKNADAGKKSGTDDQAGSSSGPGADTHHPDTNESPTKKKKYSRFDEEDIAEGRVPKLD</sequence>
<dbReference type="InParanoid" id="E4ZY00"/>
<keyword evidence="3" id="KW-1185">Reference proteome</keyword>